<dbReference type="OrthoDB" id="5893287at2"/>
<dbReference type="EMBL" id="BATM01000007">
    <property type="protein sequence ID" value="GAD78886.1"/>
    <property type="molecule type" value="Genomic_DNA"/>
</dbReference>
<gene>
    <name evidence="1" type="ORF">VEZ01S_07_00630</name>
</gene>
<dbReference type="RefSeq" id="WP_021712597.1">
    <property type="nucleotide sequence ID" value="NZ_BATM01000007.1"/>
</dbReference>
<dbReference type="AlphaFoldDB" id="U3AG52"/>
<reference evidence="1 2" key="1">
    <citation type="submission" date="2013-09" db="EMBL/GenBank/DDBJ databases">
        <title>Whole genome shotgun sequence of Vibrio ezurae NBRC 102218.</title>
        <authorList>
            <person name="Yoshida I."/>
            <person name="Hosoyama A."/>
            <person name="Numata M."/>
            <person name="Hashimoto M."/>
            <person name="Hosoyama Y."/>
            <person name="Tsuchikane K."/>
            <person name="Noguchi M."/>
            <person name="Hirakata S."/>
            <person name="Ichikawa N."/>
            <person name="Ohji S."/>
            <person name="Yamazoe A."/>
            <person name="Fujita N."/>
        </authorList>
    </citation>
    <scope>NUCLEOTIDE SEQUENCE [LARGE SCALE GENOMIC DNA]</scope>
    <source>
        <strain evidence="1 2">NBRC 102218</strain>
    </source>
</reference>
<dbReference type="eggNOG" id="ENOG5031N1G">
    <property type="taxonomic scope" value="Bacteria"/>
</dbReference>
<name>U3AG52_9VIBR</name>
<evidence type="ECO:0000313" key="2">
    <source>
        <dbReference type="Proteomes" id="UP000016562"/>
    </source>
</evidence>
<dbReference type="PROSITE" id="PS51257">
    <property type="entry name" value="PROKAR_LIPOPROTEIN"/>
    <property type="match status" value="1"/>
</dbReference>
<sequence>MKPLLMLLVLAIAGCADHALQHRGTETIAYQEQHKFELSFESSAQKIEVERIQAIVSQFDEKQARYDLYVPAQFQKQGEQIVQFLKSIHVRPDWIESHSQPQGQSLTLMVSQWQSVLDDCRPLTIVKPHPQAGCAVETNRTIQLVNPGTRVN</sequence>
<organism evidence="1 2">
    <name type="scientific">Vibrio ezurae NBRC 102218</name>
    <dbReference type="NCBI Taxonomy" id="1219080"/>
    <lineage>
        <taxon>Bacteria</taxon>
        <taxon>Pseudomonadati</taxon>
        <taxon>Pseudomonadota</taxon>
        <taxon>Gammaproteobacteria</taxon>
        <taxon>Vibrionales</taxon>
        <taxon>Vibrionaceae</taxon>
        <taxon>Vibrio</taxon>
    </lineage>
</organism>
<proteinExistence type="predicted"/>
<keyword evidence="2" id="KW-1185">Reference proteome</keyword>
<dbReference type="Proteomes" id="UP000016562">
    <property type="component" value="Unassembled WGS sequence"/>
</dbReference>
<evidence type="ECO:0000313" key="1">
    <source>
        <dbReference type="EMBL" id="GAD78886.1"/>
    </source>
</evidence>
<protein>
    <submittedName>
        <fullName evidence="1">Uncharacterized protein</fullName>
    </submittedName>
</protein>
<dbReference type="STRING" id="1219080.VEZ01S_07_00630"/>
<comment type="caution">
    <text evidence="1">The sequence shown here is derived from an EMBL/GenBank/DDBJ whole genome shotgun (WGS) entry which is preliminary data.</text>
</comment>
<accession>U3AG52</accession>